<dbReference type="Gene3D" id="3.40.30.10">
    <property type="entry name" value="Glutaredoxin"/>
    <property type="match status" value="1"/>
</dbReference>
<dbReference type="SUPFAM" id="SSF52833">
    <property type="entry name" value="Thioredoxin-like"/>
    <property type="match status" value="1"/>
</dbReference>
<dbReference type="PROSITE" id="PS51354">
    <property type="entry name" value="GLUTAREDOXIN_2"/>
    <property type="match status" value="1"/>
</dbReference>
<evidence type="ECO:0000313" key="1">
    <source>
        <dbReference type="EMBL" id="GFQ08180.1"/>
    </source>
</evidence>
<dbReference type="EMBL" id="BMAC01003487">
    <property type="protein sequence ID" value="GFQ08180.1"/>
    <property type="molecule type" value="Genomic_DNA"/>
</dbReference>
<accession>A0A830DAE7</accession>
<keyword evidence="2" id="KW-1185">Reference proteome</keyword>
<comment type="caution">
    <text evidence="1">The sequence shown here is derived from an EMBL/GenBank/DDBJ whole genome shotgun (WGS) entry which is preliminary data.</text>
</comment>
<reference evidence="1" key="1">
    <citation type="submission" date="2020-07" db="EMBL/GenBank/DDBJ databases">
        <title>Ethylene signaling mediates host invasion by parasitic plants.</title>
        <authorList>
            <person name="Yoshida S."/>
        </authorList>
    </citation>
    <scope>NUCLEOTIDE SEQUENCE</scope>
    <source>
        <strain evidence="1">Okayama</strain>
    </source>
</reference>
<sequence>MPVAKDIPSAVRSLNSSSEVVAPLNMESTCERVGILVRQNAVVVFTISGCCMCQVVKHLLFGLGVRPTTVDQVINLQY</sequence>
<name>A0A830DAE7_9LAMI</name>
<dbReference type="OrthoDB" id="418495at2759"/>
<protein>
    <submittedName>
        <fullName evidence="1">Glutaredoxin-c9</fullName>
    </submittedName>
</protein>
<proteinExistence type="predicted"/>
<gene>
    <name evidence="1" type="ORF">PHJA_002962000</name>
</gene>
<dbReference type="AlphaFoldDB" id="A0A830DAE7"/>
<dbReference type="InterPro" id="IPR036249">
    <property type="entry name" value="Thioredoxin-like_sf"/>
</dbReference>
<organism evidence="1 2">
    <name type="scientific">Phtheirospermum japonicum</name>
    <dbReference type="NCBI Taxonomy" id="374723"/>
    <lineage>
        <taxon>Eukaryota</taxon>
        <taxon>Viridiplantae</taxon>
        <taxon>Streptophyta</taxon>
        <taxon>Embryophyta</taxon>
        <taxon>Tracheophyta</taxon>
        <taxon>Spermatophyta</taxon>
        <taxon>Magnoliopsida</taxon>
        <taxon>eudicotyledons</taxon>
        <taxon>Gunneridae</taxon>
        <taxon>Pentapetalae</taxon>
        <taxon>asterids</taxon>
        <taxon>lamiids</taxon>
        <taxon>Lamiales</taxon>
        <taxon>Orobanchaceae</taxon>
        <taxon>Orobanchaceae incertae sedis</taxon>
        <taxon>Phtheirospermum</taxon>
    </lineage>
</organism>
<dbReference type="Proteomes" id="UP000653305">
    <property type="component" value="Unassembled WGS sequence"/>
</dbReference>
<evidence type="ECO:0000313" key="2">
    <source>
        <dbReference type="Proteomes" id="UP000653305"/>
    </source>
</evidence>